<dbReference type="Pfam" id="PF18884">
    <property type="entry name" value="TSP3_bac"/>
    <property type="match status" value="2"/>
</dbReference>
<comment type="subcellular location">
    <subcellularLocation>
        <location evidence="1">Secreted</location>
    </subcellularLocation>
</comment>
<gene>
    <name evidence="7" type="ORF">HELGO_WM24837</name>
</gene>
<accession>A0A6S6UEY7</accession>
<proteinExistence type="predicted"/>
<feature type="non-terminal residue" evidence="7">
    <location>
        <position position="87"/>
    </location>
</feature>
<evidence type="ECO:0000256" key="2">
    <source>
        <dbReference type="ARBA" id="ARBA00022525"/>
    </source>
</evidence>
<evidence type="ECO:0000256" key="6">
    <source>
        <dbReference type="SAM" id="SignalP"/>
    </source>
</evidence>
<dbReference type="Gene3D" id="4.10.1080.10">
    <property type="entry name" value="TSP type-3 repeat"/>
    <property type="match status" value="1"/>
</dbReference>
<dbReference type="EMBL" id="CACVAZ010000195">
    <property type="protein sequence ID" value="CAA6825549.1"/>
    <property type="molecule type" value="Genomic_DNA"/>
</dbReference>
<keyword evidence="3 6" id="KW-0732">Signal</keyword>
<feature type="signal peptide" evidence="6">
    <location>
        <begin position="1"/>
        <end position="22"/>
    </location>
</feature>
<evidence type="ECO:0000256" key="3">
    <source>
        <dbReference type="ARBA" id="ARBA00022729"/>
    </source>
</evidence>
<feature type="region of interest" description="Disordered" evidence="5">
    <location>
        <begin position="42"/>
        <end position="73"/>
    </location>
</feature>
<feature type="compositionally biased region" description="Acidic residues" evidence="5">
    <location>
        <begin position="42"/>
        <end position="55"/>
    </location>
</feature>
<evidence type="ECO:0000256" key="4">
    <source>
        <dbReference type="ARBA" id="ARBA00022837"/>
    </source>
</evidence>
<dbReference type="PROSITE" id="PS51257">
    <property type="entry name" value="PROKAR_LIPOPROTEIN"/>
    <property type="match status" value="1"/>
</dbReference>
<dbReference type="GO" id="GO:0005509">
    <property type="term" value="F:calcium ion binding"/>
    <property type="evidence" value="ECO:0007669"/>
    <property type="project" value="InterPro"/>
</dbReference>
<dbReference type="InterPro" id="IPR018247">
    <property type="entry name" value="EF_Hand_1_Ca_BS"/>
</dbReference>
<evidence type="ECO:0000256" key="1">
    <source>
        <dbReference type="ARBA" id="ARBA00004613"/>
    </source>
</evidence>
<name>A0A6S6UEY7_9BACT</name>
<reference evidence="7" key="1">
    <citation type="submission" date="2020-01" db="EMBL/GenBank/DDBJ databases">
        <authorList>
            <person name="Meier V. D."/>
            <person name="Meier V D."/>
        </authorList>
    </citation>
    <scope>NUCLEOTIDE SEQUENCE</scope>
    <source>
        <strain evidence="7">HLG_WM_MAG_02</strain>
    </source>
</reference>
<organism evidence="7">
    <name type="scientific">uncultured Sulfurovum sp</name>
    <dbReference type="NCBI Taxonomy" id="269237"/>
    <lineage>
        <taxon>Bacteria</taxon>
        <taxon>Pseudomonadati</taxon>
        <taxon>Campylobacterota</taxon>
        <taxon>Epsilonproteobacteria</taxon>
        <taxon>Campylobacterales</taxon>
        <taxon>Sulfurovaceae</taxon>
        <taxon>Sulfurovum</taxon>
        <taxon>environmental samples</taxon>
    </lineage>
</organism>
<evidence type="ECO:0008006" key="8">
    <source>
        <dbReference type="Google" id="ProtNLM"/>
    </source>
</evidence>
<dbReference type="InterPro" id="IPR028974">
    <property type="entry name" value="TSP_type-3_rpt"/>
</dbReference>
<evidence type="ECO:0000256" key="5">
    <source>
        <dbReference type="SAM" id="MobiDB-lite"/>
    </source>
</evidence>
<dbReference type="AlphaFoldDB" id="A0A6S6UEY7"/>
<feature type="chain" id="PRO_5027851136" description="EF-hand domain-containing protein" evidence="6">
    <location>
        <begin position="23"/>
        <end position="87"/>
    </location>
</feature>
<sequence>MMLKIKKIIFLLLIGVFLTACGSDRAGDTSKASGGVLGVVEADSDEDGLSDEDEQTIYGTNPNNNDTDGDGLLDADEIKLYDTNATS</sequence>
<evidence type="ECO:0000313" key="7">
    <source>
        <dbReference type="EMBL" id="CAA6825549.1"/>
    </source>
</evidence>
<dbReference type="InterPro" id="IPR059100">
    <property type="entry name" value="TSP3_bac"/>
</dbReference>
<keyword evidence="4" id="KW-0106">Calcium</keyword>
<keyword evidence="2" id="KW-0964">Secreted</keyword>
<protein>
    <recommendedName>
        <fullName evidence="8">EF-hand domain-containing protein</fullName>
    </recommendedName>
</protein>
<dbReference type="PROSITE" id="PS00018">
    <property type="entry name" value="EF_HAND_1"/>
    <property type="match status" value="1"/>
</dbReference>